<organism evidence="8 9">
    <name type="scientific">Digitaria exilis</name>
    <dbReference type="NCBI Taxonomy" id="1010633"/>
    <lineage>
        <taxon>Eukaryota</taxon>
        <taxon>Viridiplantae</taxon>
        <taxon>Streptophyta</taxon>
        <taxon>Embryophyta</taxon>
        <taxon>Tracheophyta</taxon>
        <taxon>Spermatophyta</taxon>
        <taxon>Magnoliopsida</taxon>
        <taxon>Liliopsida</taxon>
        <taxon>Poales</taxon>
        <taxon>Poaceae</taxon>
        <taxon>PACMAD clade</taxon>
        <taxon>Panicoideae</taxon>
        <taxon>Panicodae</taxon>
        <taxon>Paniceae</taxon>
        <taxon>Anthephorinae</taxon>
        <taxon>Digitaria</taxon>
    </lineage>
</organism>
<dbReference type="InterPro" id="IPR001906">
    <property type="entry name" value="Terpene_synth_N"/>
</dbReference>
<dbReference type="Gene3D" id="1.50.10.130">
    <property type="entry name" value="Terpene synthase, N-terminal domain"/>
    <property type="match status" value="2"/>
</dbReference>
<dbReference type="GO" id="GO:0010333">
    <property type="term" value="F:terpene synthase activity"/>
    <property type="evidence" value="ECO:0007669"/>
    <property type="project" value="InterPro"/>
</dbReference>
<comment type="subunit">
    <text evidence="4">Monomer.</text>
</comment>
<keyword evidence="9" id="KW-1185">Reference proteome</keyword>
<dbReference type="Proteomes" id="UP000636709">
    <property type="component" value="Unassembled WGS sequence"/>
</dbReference>
<dbReference type="EMBL" id="JACEFO010001742">
    <property type="protein sequence ID" value="KAF8713006.1"/>
    <property type="molecule type" value="Genomic_DNA"/>
</dbReference>
<evidence type="ECO:0000256" key="5">
    <source>
        <dbReference type="ARBA" id="ARBA00022842"/>
    </source>
</evidence>
<dbReference type="InterPro" id="IPR036965">
    <property type="entry name" value="Terpene_synth_N_sf"/>
</dbReference>
<dbReference type="InterPro" id="IPR050148">
    <property type="entry name" value="Terpene_synthase-like"/>
</dbReference>
<dbReference type="InterPro" id="IPR008930">
    <property type="entry name" value="Terpenoid_cyclase/PrenylTrfase"/>
</dbReference>
<evidence type="ECO:0000313" key="9">
    <source>
        <dbReference type="Proteomes" id="UP000636709"/>
    </source>
</evidence>
<evidence type="ECO:0000256" key="1">
    <source>
        <dbReference type="ARBA" id="ARBA00001936"/>
    </source>
</evidence>
<comment type="pathway">
    <text evidence="2">Secondary metabolite biosynthesis; terpenoid biosynthesis.</text>
</comment>
<dbReference type="SUPFAM" id="SSF48239">
    <property type="entry name" value="Terpenoid cyclases/Protein prenyltransferases"/>
    <property type="match status" value="1"/>
</dbReference>
<evidence type="ECO:0000256" key="2">
    <source>
        <dbReference type="ARBA" id="ARBA00004721"/>
    </source>
</evidence>
<reference evidence="8" key="1">
    <citation type="submission" date="2020-07" db="EMBL/GenBank/DDBJ databases">
        <title>Genome sequence and genetic diversity analysis of an under-domesticated orphan crop, white fonio (Digitaria exilis).</title>
        <authorList>
            <person name="Bennetzen J.L."/>
            <person name="Chen S."/>
            <person name="Ma X."/>
            <person name="Wang X."/>
            <person name="Yssel A.E.J."/>
            <person name="Chaluvadi S.R."/>
            <person name="Johnson M."/>
            <person name="Gangashetty P."/>
            <person name="Hamidou F."/>
            <person name="Sanogo M.D."/>
            <person name="Zwaenepoel A."/>
            <person name="Wallace J."/>
            <person name="Van De Peer Y."/>
            <person name="Van Deynze A."/>
        </authorList>
    </citation>
    <scope>NUCLEOTIDE SEQUENCE</scope>
    <source>
        <tissue evidence="8">Leaves</tissue>
    </source>
</reference>
<dbReference type="Pfam" id="PF01397">
    <property type="entry name" value="Terpene_synth"/>
    <property type="match status" value="1"/>
</dbReference>
<comment type="caution">
    <text evidence="8">The sequence shown here is derived from an EMBL/GenBank/DDBJ whole genome shotgun (WGS) entry which is preliminary data.</text>
</comment>
<feature type="domain" description="Terpene synthase N-terminal" evidence="7">
    <location>
        <begin position="106"/>
        <end position="172"/>
    </location>
</feature>
<proteinExistence type="inferred from homology"/>
<keyword evidence="6" id="KW-0464">Manganese</keyword>
<evidence type="ECO:0000313" key="8">
    <source>
        <dbReference type="EMBL" id="KAF8713006.1"/>
    </source>
</evidence>
<comment type="similarity">
    <text evidence="3">Belongs to the terpene synthase family.</text>
</comment>
<evidence type="ECO:0000256" key="3">
    <source>
        <dbReference type="ARBA" id="ARBA00006333"/>
    </source>
</evidence>
<evidence type="ECO:0000259" key="7">
    <source>
        <dbReference type="Pfam" id="PF01397"/>
    </source>
</evidence>
<sequence>MKNITFKLRFEKTMASPPALHSSNAEGLRKYTKFHPSLWGDFFLTYQPPTAQKSASMKERAEVLRENVREILKDPKELPETLNLIITLQRLGLDSYYESEIDELLKDVFLNFKSEDGSFADVDTKSLLSLYNAAYLRTRDEEVLDEAISYTTSCLQDALQHSESPLAAEVSSFLDIPLFKKVGIMEARNYISFYEKEPTRNQVILEFAKLNFNLQQLVFCEEIKECTM</sequence>
<dbReference type="GO" id="GO:0016114">
    <property type="term" value="P:terpenoid biosynthetic process"/>
    <property type="evidence" value="ECO:0007669"/>
    <property type="project" value="InterPro"/>
</dbReference>
<dbReference type="OrthoDB" id="1877784at2759"/>
<name>A0A835ESQ0_9POAL</name>
<dbReference type="PANTHER" id="PTHR31225">
    <property type="entry name" value="OS04G0344100 PROTEIN-RELATED"/>
    <property type="match status" value="1"/>
</dbReference>
<dbReference type="PANTHER" id="PTHR31225:SF168">
    <property type="entry name" value="INACTIVE SESQUITHUJENE SYNTHASE"/>
    <property type="match status" value="1"/>
</dbReference>
<keyword evidence="5" id="KW-0460">Magnesium</keyword>
<evidence type="ECO:0000256" key="4">
    <source>
        <dbReference type="ARBA" id="ARBA00011245"/>
    </source>
</evidence>
<protein>
    <recommendedName>
        <fullName evidence="7">Terpene synthase N-terminal domain-containing protein</fullName>
    </recommendedName>
</protein>
<gene>
    <name evidence="8" type="ORF">HU200_028796</name>
</gene>
<dbReference type="AlphaFoldDB" id="A0A835ESQ0"/>
<evidence type="ECO:0000256" key="6">
    <source>
        <dbReference type="ARBA" id="ARBA00023211"/>
    </source>
</evidence>
<accession>A0A835ESQ0</accession>
<comment type="cofactor">
    <cofactor evidence="1">
        <name>Mn(2+)</name>
        <dbReference type="ChEBI" id="CHEBI:29035"/>
    </cofactor>
</comment>